<dbReference type="PANTHER" id="PTHR47723">
    <property type="entry name" value="OS05G0353850 PROTEIN"/>
    <property type="match status" value="1"/>
</dbReference>
<dbReference type="InterPro" id="IPR053151">
    <property type="entry name" value="RNase_H-like"/>
</dbReference>
<dbReference type="InterPro" id="IPR002156">
    <property type="entry name" value="RNaseH_domain"/>
</dbReference>
<dbReference type="InterPro" id="IPR012337">
    <property type="entry name" value="RNaseH-like_sf"/>
</dbReference>
<dbReference type="InterPro" id="IPR036397">
    <property type="entry name" value="RNaseH_sf"/>
</dbReference>
<gene>
    <name evidence="2" type="ORF">RND71_041428</name>
</gene>
<sequence>MAPFELSESDVARISSIGVQTRRHTPPEECCHKIELTHRVSRVEQAVSLLTKPLDRAVQAELTEPSKSLIVDQVPPKVLNKKFGRARIREGWHQICTTCDAVIEQRISKIVKWIKPSSQTVKLNRDGSCTQGMCGGGGIVRNNQGRVIFAYSIPLVPGTSNIAEAAAMLFGLKWCATNGFKSALGETDSLLITNYIRREWKMPWKISNYINGSRN</sequence>
<dbReference type="EMBL" id="JAVYJV010000023">
    <property type="protein sequence ID" value="KAK4339966.1"/>
    <property type="molecule type" value="Genomic_DNA"/>
</dbReference>
<evidence type="ECO:0000259" key="1">
    <source>
        <dbReference type="Pfam" id="PF13456"/>
    </source>
</evidence>
<dbReference type="CDD" id="cd06222">
    <property type="entry name" value="RNase_H_like"/>
    <property type="match status" value="1"/>
</dbReference>
<dbReference type="PANTHER" id="PTHR47723:SF14">
    <property type="entry name" value="RNASE H TYPE-1 DOMAIN-CONTAINING PROTEIN"/>
    <property type="match status" value="1"/>
</dbReference>
<dbReference type="AlphaFoldDB" id="A0AAE1QV31"/>
<keyword evidence="3" id="KW-1185">Reference proteome</keyword>
<dbReference type="Pfam" id="PF13456">
    <property type="entry name" value="RVT_3"/>
    <property type="match status" value="1"/>
</dbReference>
<dbReference type="SUPFAM" id="SSF53098">
    <property type="entry name" value="Ribonuclease H-like"/>
    <property type="match status" value="1"/>
</dbReference>
<name>A0AAE1QV31_9SOLA</name>
<dbReference type="GO" id="GO:0004523">
    <property type="term" value="F:RNA-DNA hybrid ribonuclease activity"/>
    <property type="evidence" value="ECO:0007669"/>
    <property type="project" value="InterPro"/>
</dbReference>
<dbReference type="GO" id="GO:0003676">
    <property type="term" value="F:nucleic acid binding"/>
    <property type="evidence" value="ECO:0007669"/>
    <property type="project" value="InterPro"/>
</dbReference>
<dbReference type="Proteomes" id="UP001291623">
    <property type="component" value="Unassembled WGS sequence"/>
</dbReference>
<dbReference type="InterPro" id="IPR044730">
    <property type="entry name" value="RNase_H-like_dom_plant"/>
</dbReference>
<comment type="caution">
    <text evidence="2">The sequence shown here is derived from an EMBL/GenBank/DDBJ whole genome shotgun (WGS) entry which is preliminary data.</text>
</comment>
<protein>
    <recommendedName>
        <fullName evidence="1">RNase H type-1 domain-containing protein</fullName>
    </recommendedName>
</protein>
<dbReference type="Gene3D" id="3.30.420.10">
    <property type="entry name" value="Ribonuclease H-like superfamily/Ribonuclease H"/>
    <property type="match status" value="1"/>
</dbReference>
<reference evidence="2" key="1">
    <citation type="submission" date="2023-12" db="EMBL/GenBank/DDBJ databases">
        <title>Genome assembly of Anisodus tanguticus.</title>
        <authorList>
            <person name="Wang Y.-J."/>
        </authorList>
    </citation>
    <scope>NUCLEOTIDE SEQUENCE</scope>
    <source>
        <strain evidence="2">KB-2021</strain>
        <tissue evidence="2">Leaf</tissue>
    </source>
</reference>
<evidence type="ECO:0000313" key="3">
    <source>
        <dbReference type="Proteomes" id="UP001291623"/>
    </source>
</evidence>
<organism evidence="2 3">
    <name type="scientific">Anisodus tanguticus</name>
    <dbReference type="NCBI Taxonomy" id="243964"/>
    <lineage>
        <taxon>Eukaryota</taxon>
        <taxon>Viridiplantae</taxon>
        <taxon>Streptophyta</taxon>
        <taxon>Embryophyta</taxon>
        <taxon>Tracheophyta</taxon>
        <taxon>Spermatophyta</taxon>
        <taxon>Magnoliopsida</taxon>
        <taxon>eudicotyledons</taxon>
        <taxon>Gunneridae</taxon>
        <taxon>Pentapetalae</taxon>
        <taxon>asterids</taxon>
        <taxon>lamiids</taxon>
        <taxon>Solanales</taxon>
        <taxon>Solanaceae</taxon>
        <taxon>Solanoideae</taxon>
        <taxon>Hyoscyameae</taxon>
        <taxon>Anisodus</taxon>
    </lineage>
</organism>
<proteinExistence type="predicted"/>
<accession>A0AAE1QV31</accession>
<feature type="domain" description="RNase H type-1" evidence="1">
    <location>
        <begin position="124"/>
        <end position="212"/>
    </location>
</feature>
<evidence type="ECO:0000313" key="2">
    <source>
        <dbReference type="EMBL" id="KAK4339966.1"/>
    </source>
</evidence>